<feature type="domain" description="XdhC- CoxI" evidence="1">
    <location>
        <begin position="22"/>
        <end position="81"/>
    </location>
</feature>
<accession>A0A1I6GXW6</accession>
<dbReference type="EMBL" id="FOYQ01000002">
    <property type="protein sequence ID" value="SFR47042.1"/>
    <property type="molecule type" value="Genomic_DNA"/>
</dbReference>
<dbReference type="STRING" id="400055.SAMN04490243_1877"/>
<dbReference type="Gene3D" id="3.40.50.720">
    <property type="entry name" value="NAD(P)-binding Rossmann-like Domain"/>
    <property type="match status" value="1"/>
</dbReference>
<dbReference type="InterPro" id="IPR027051">
    <property type="entry name" value="XdhC_Rossmann_dom"/>
</dbReference>
<name>A0A1I6GXW6_9FLAO</name>
<keyword evidence="4" id="KW-1185">Reference proteome</keyword>
<reference evidence="3 4" key="1">
    <citation type="submission" date="2016-10" db="EMBL/GenBank/DDBJ databases">
        <authorList>
            <person name="de Groot N.N."/>
        </authorList>
    </citation>
    <scope>NUCLEOTIDE SEQUENCE [LARGE SCALE GENOMIC DNA]</scope>
    <source>
        <strain evidence="3 4">DSM 21019</strain>
    </source>
</reference>
<evidence type="ECO:0000259" key="1">
    <source>
        <dbReference type="Pfam" id="PF02625"/>
    </source>
</evidence>
<proteinExistence type="predicted"/>
<dbReference type="Proteomes" id="UP000199534">
    <property type="component" value="Unassembled WGS sequence"/>
</dbReference>
<dbReference type="OrthoDB" id="9773039at2"/>
<evidence type="ECO:0000313" key="4">
    <source>
        <dbReference type="Proteomes" id="UP000199534"/>
    </source>
</evidence>
<evidence type="ECO:0000259" key="2">
    <source>
        <dbReference type="Pfam" id="PF13478"/>
    </source>
</evidence>
<feature type="domain" description="XdhC Rossmann" evidence="2">
    <location>
        <begin position="170"/>
        <end position="313"/>
    </location>
</feature>
<dbReference type="PANTHER" id="PTHR30388:SF4">
    <property type="entry name" value="MOLYBDENUM COFACTOR INSERTION CHAPERONE PAOD"/>
    <property type="match status" value="1"/>
</dbReference>
<dbReference type="PANTHER" id="PTHR30388">
    <property type="entry name" value="ALDEHYDE OXIDOREDUCTASE MOLYBDENUM COFACTOR ASSEMBLY PROTEIN"/>
    <property type="match status" value="1"/>
</dbReference>
<sequence>MTHELKEIFHAYQQIKHAGISVLATVVHLEGSGYRRPGVRMLCLPDGSAVGAVSGGCVERDITGQAQEVMRTGKARMMTYDGRYRLGCEGMLYILLEPFNPSQEAITYFKNQTESRQPLALESDYRLEEREAPELGSYFTVGKQRLPLSPANLAVSEMCFAQQLSPTHRLLVFGGEHDSVKLTAMAATLGWEVHIVVAADEAKRLEDFPGASDFSSVIPEQLGDLGIDSQTAILLMTHSFSKDLKYLLQLSATSPAYLGILGPAHRRERLLGELIERQPDLDDAFLELIHGPAGLDLGAETPQEIALSILSEILKAFRQATALPLNEKESRIHTREES</sequence>
<dbReference type="AlphaFoldDB" id="A0A1I6GXW6"/>
<dbReference type="RefSeq" id="WP_092982342.1">
    <property type="nucleotide sequence ID" value="NZ_FOYQ01000002.1"/>
</dbReference>
<organism evidence="3 4">
    <name type="scientific">Robiginitalea myxolifaciens</name>
    <dbReference type="NCBI Taxonomy" id="400055"/>
    <lineage>
        <taxon>Bacteria</taxon>
        <taxon>Pseudomonadati</taxon>
        <taxon>Bacteroidota</taxon>
        <taxon>Flavobacteriia</taxon>
        <taxon>Flavobacteriales</taxon>
        <taxon>Flavobacteriaceae</taxon>
        <taxon>Robiginitalea</taxon>
    </lineage>
</organism>
<dbReference type="InterPro" id="IPR003777">
    <property type="entry name" value="XdhC_CoxI"/>
</dbReference>
<evidence type="ECO:0000313" key="3">
    <source>
        <dbReference type="EMBL" id="SFR47042.1"/>
    </source>
</evidence>
<protein>
    <submittedName>
        <fullName evidence="3">Xanthine and CO dehydrogenase maturation factor, XdhC/CoxF family</fullName>
    </submittedName>
</protein>
<dbReference type="Pfam" id="PF13478">
    <property type="entry name" value="XdhC_C"/>
    <property type="match status" value="1"/>
</dbReference>
<dbReference type="Pfam" id="PF02625">
    <property type="entry name" value="XdhC_CoxI"/>
    <property type="match status" value="1"/>
</dbReference>
<dbReference type="InterPro" id="IPR052698">
    <property type="entry name" value="MoCofactor_Util/Proc"/>
</dbReference>
<gene>
    <name evidence="3" type="ORF">SAMN04490243_1877</name>
</gene>